<feature type="transmembrane region" description="Helical" evidence="6">
    <location>
        <begin position="40"/>
        <end position="57"/>
    </location>
</feature>
<dbReference type="HOGENOM" id="CLU_1451200_0_0_1"/>
<feature type="transmembrane region" description="Helical" evidence="6">
    <location>
        <begin position="154"/>
        <end position="173"/>
    </location>
</feature>
<feature type="transmembrane region" description="Helical" evidence="6">
    <location>
        <begin position="129"/>
        <end position="148"/>
    </location>
</feature>
<evidence type="ECO:0000256" key="4">
    <source>
        <dbReference type="ARBA" id="ARBA00022989"/>
    </source>
</evidence>
<dbReference type="Gramene" id="Bo5g108590.1">
    <property type="protein sequence ID" value="Bo5g108590.1"/>
    <property type="gene ID" value="Bo5g108590"/>
</dbReference>
<dbReference type="GO" id="GO:0009706">
    <property type="term" value="C:chloroplast inner membrane"/>
    <property type="evidence" value="ECO:0007669"/>
    <property type="project" value="TreeGrafter"/>
</dbReference>
<keyword evidence="8" id="KW-1185">Reference proteome</keyword>
<keyword evidence="5 6" id="KW-0472">Membrane</keyword>
<feature type="transmembrane region" description="Helical" evidence="6">
    <location>
        <begin position="69"/>
        <end position="90"/>
    </location>
</feature>
<dbReference type="GO" id="GO:0015245">
    <property type="term" value="F:fatty acid transmembrane transporter activity"/>
    <property type="evidence" value="ECO:0007669"/>
    <property type="project" value="TreeGrafter"/>
</dbReference>
<dbReference type="PANTHER" id="PTHR12668">
    <property type="entry name" value="TRANSMEMBRANE PROTEIN 14, 15"/>
    <property type="match status" value="1"/>
</dbReference>
<keyword evidence="4 6" id="KW-1133">Transmembrane helix</keyword>
<dbReference type="FunFam" id="1.10.10.1740:FF:000005">
    <property type="entry name" value="BnaCnng46150D protein"/>
    <property type="match status" value="1"/>
</dbReference>
<dbReference type="InterPro" id="IPR044890">
    <property type="entry name" value="TMEM14_sf"/>
</dbReference>
<feature type="transmembrane region" description="Helical" evidence="6">
    <location>
        <begin position="96"/>
        <end position="117"/>
    </location>
</feature>
<reference evidence="7 8" key="1">
    <citation type="journal article" date="2014" name="Genome Biol.">
        <title>Transcriptome and methylome profiling reveals relics of genome dominance in the mesopolyploid Brassica oleracea.</title>
        <authorList>
            <person name="Parkin I.A."/>
            <person name="Koh C."/>
            <person name="Tang H."/>
            <person name="Robinson S.J."/>
            <person name="Kagale S."/>
            <person name="Clarke W.E."/>
            <person name="Town C.D."/>
            <person name="Nixon J."/>
            <person name="Krishnakumar V."/>
            <person name="Bidwell S.L."/>
            <person name="Denoeud F."/>
            <person name="Belcram H."/>
            <person name="Links M.G."/>
            <person name="Just J."/>
            <person name="Clarke C."/>
            <person name="Bender T."/>
            <person name="Huebert T."/>
            <person name="Mason A.S."/>
            <person name="Pires J.C."/>
            <person name="Barker G."/>
            <person name="Moore J."/>
            <person name="Walley P.G."/>
            <person name="Manoli S."/>
            <person name="Batley J."/>
            <person name="Edwards D."/>
            <person name="Nelson M.N."/>
            <person name="Wang X."/>
            <person name="Paterson A.H."/>
            <person name="King G."/>
            <person name="Bancroft I."/>
            <person name="Chalhoub B."/>
            <person name="Sharpe A.G."/>
        </authorList>
    </citation>
    <scope>NUCLEOTIDE SEQUENCE</scope>
    <source>
        <strain evidence="7 8">cv. TO1000</strain>
    </source>
</reference>
<dbReference type="Gene3D" id="1.10.10.1740">
    <property type="entry name" value="Transmembrane protein 14-like"/>
    <property type="match status" value="1"/>
</dbReference>
<dbReference type="PANTHER" id="PTHR12668:SF5">
    <property type="entry name" value="PROTEIN FATTY ACID EXPORT 5-RELATED"/>
    <property type="match status" value="1"/>
</dbReference>
<evidence type="ECO:0000313" key="8">
    <source>
        <dbReference type="Proteomes" id="UP000032141"/>
    </source>
</evidence>
<evidence type="ECO:0000256" key="5">
    <source>
        <dbReference type="ARBA" id="ARBA00023136"/>
    </source>
</evidence>
<organism evidence="7 8">
    <name type="scientific">Brassica oleracea var. oleracea</name>
    <dbReference type="NCBI Taxonomy" id="109376"/>
    <lineage>
        <taxon>Eukaryota</taxon>
        <taxon>Viridiplantae</taxon>
        <taxon>Streptophyta</taxon>
        <taxon>Embryophyta</taxon>
        <taxon>Tracheophyta</taxon>
        <taxon>Spermatophyta</taxon>
        <taxon>Magnoliopsida</taxon>
        <taxon>eudicotyledons</taxon>
        <taxon>Gunneridae</taxon>
        <taxon>Pentapetalae</taxon>
        <taxon>rosids</taxon>
        <taxon>malvids</taxon>
        <taxon>Brassicales</taxon>
        <taxon>Brassicaceae</taxon>
        <taxon>Brassiceae</taxon>
        <taxon>Brassica</taxon>
    </lineage>
</organism>
<dbReference type="Proteomes" id="UP000032141">
    <property type="component" value="Chromosome C5"/>
</dbReference>
<comment type="subcellular location">
    <subcellularLocation>
        <location evidence="1">Membrane</location>
    </subcellularLocation>
</comment>
<dbReference type="Pfam" id="PF03647">
    <property type="entry name" value="Tmemb_14"/>
    <property type="match status" value="1"/>
</dbReference>
<comment type="similarity">
    <text evidence="2">Belongs to the TMEM14 family.</text>
</comment>
<accession>A0A0D3CI06</accession>
<protein>
    <submittedName>
        <fullName evidence="7">Uncharacterized protein</fullName>
    </submittedName>
</protein>
<dbReference type="EnsemblPlants" id="Bo5g108590.1">
    <property type="protein sequence ID" value="Bo5g108590.1"/>
    <property type="gene ID" value="Bo5g108590"/>
</dbReference>
<proteinExistence type="inferred from homology"/>
<dbReference type="eggNOG" id="KOG4267">
    <property type="taxonomic scope" value="Eukaryota"/>
</dbReference>
<dbReference type="STRING" id="109376.A0A0D3CI06"/>
<reference evidence="7" key="2">
    <citation type="submission" date="2015-03" db="UniProtKB">
        <authorList>
            <consortium name="EnsemblPlants"/>
        </authorList>
    </citation>
    <scope>IDENTIFICATION</scope>
</reference>
<sequence length="187" mass="20392">GLVSGFSFLETIADKNKDGLLPRARHSHQTHYKTLSSSSFSLQNIVFIPSFFFYFPEKQEFTKPNIEKMHDFCFTIPYGMLLIGGGFIGYMKKGSITSFAGGAVAGLLLILAGYLSLKAFEMKKNSSIAVVLQTVISAALTLVMGQRYLLTQKVMPAGLVAGISALMTCFYVYKIATGGNKISSKTE</sequence>
<dbReference type="AlphaFoldDB" id="A0A0D3CI06"/>
<keyword evidence="3 6" id="KW-0812">Transmembrane</keyword>
<name>A0A0D3CI06_BRAOL</name>
<dbReference type="OMA" id="CSYNEYK"/>
<evidence type="ECO:0000256" key="3">
    <source>
        <dbReference type="ARBA" id="ARBA00022692"/>
    </source>
</evidence>
<evidence type="ECO:0000256" key="6">
    <source>
        <dbReference type="SAM" id="Phobius"/>
    </source>
</evidence>
<evidence type="ECO:0000313" key="7">
    <source>
        <dbReference type="EnsemblPlants" id="Bo5g108590.1"/>
    </source>
</evidence>
<evidence type="ECO:0000256" key="2">
    <source>
        <dbReference type="ARBA" id="ARBA00007590"/>
    </source>
</evidence>
<dbReference type="InterPro" id="IPR005349">
    <property type="entry name" value="TMEM14"/>
</dbReference>
<evidence type="ECO:0000256" key="1">
    <source>
        <dbReference type="ARBA" id="ARBA00004370"/>
    </source>
</evidence>